<feature type="transmembrane region" description="Helical" evidence="7">
    <location>
        <begin position="135"/>
        <end position="153"/>
    </location>
</feature>
<dbReference type="GO" id="GO:0043190">
    <property type="term" value="C:ATP-binding cassette (ABC) transporter complex"/>
    <property type="evidence" value="ECO:0007669"/>
    <property type="project" value="InterPro"/>
</dbReference>
<comment type="similarity">
    <text evidence="2 6">Belongs to the ABC-3 integral membrane protein family.</text>
</comment>
<sequence>MNLFEPFATPFMARALIELIILGALAGTVGVLVLLRKLAFVTDTMTHTVFPGVVIGYLAAGEGGIFWGALAAGMVTAALLTLLTRRRKVSEDAALAMLLTSLFALGVVLVSRQSGYTTDLTAFLFGRVLTVTGEQLAQTALISVVVIVMLALLRRPLLLRAFDPETAEAAGYRTGLLDVATNLLVAVVIVAAVRAVGTILVIALLIVPAAAARALSDRLALIVPLAVVIGVLGGWFGLATSYEASIHHGVRLAAGGTVVLVLTGLYLLAGLGGVARRRIVRRRAAAGPLDQATAGISTGVTG</sequence>
<dbReference type="InterPro" id="IPR037294">
    <property type="entry name" value="ABC_BtuC-like"/>
</dbReference>
<dbReference type="Proteomes" id="UP000198282">
    <property type="component" value="Unassembled WGS sequence"/>
</dbReference>
<evidence type="ECO:0000256" key="5">
    <source>
        <dbReference type="ARBA" id="ARBA00023136"/>
    </source>
</evidence>
<accession>A0A239GVQ9</accession>
<dbReference type="GO" id="GO:0055085">
    <property type="term" value="P:transmembrane transport"/>
    <property type="evidence" value="ECO:0007669"/>
    <property type="project" value="InterPro"/>
</dbReference>
<keyword evidence="6" id="KW-0813">Transport</keyword>
<dbReference type="InterPro" id="IPR001626">
    <property type="entry name" value="ABC_TroCD"/>
</dbReference>
<feature type="transmembrane region" description="Helical" evidence="7">
    <location>
        <begin position="252"/>
        <end position="275"/>
    </location>
</feature>
<evidence type="ECO:0000313" key="8">
    <source>
        <dbReference type="EMBL" id="SNS72613.1"/>
    </source>
</evidence>
<evidence type="ECO:0000256" key="6">
    <source>
        <dbReference type="RuleBase" id="RU003943"/>
    </source>
</evidence>
<keyword evidence="5 7" id="KW-0472">Membrane</keyword>
<gene>
    <name evidence="8" type="ORF">SAMN05216276_1014148</name>
</gene>
<keyword evidence="3 6" id="KW-0812">Transmembrane</keyword>
<dbReference type="Pfam" id="PF00950">
    <property type="entry name" value="ABC-3"/>
    <property type="match status" value="1"/>
</dbReference>
<evidence type="ECO:0000256" key="7">
    <source>
        <dbReference type="SAM" id="Phobius"/>
    </source>
</evidence>
<protein>
    <submittedName>
        <fullName evidence="8">Manganese/iron transport system permease protein</fullName>
    </submittedName>
</protein>
<dbReference type="AlphaFoldDB" id="A0A239GVQ9"/>
<feature type="transmembrane region" description="Helical" evidence="7">
    <location>
        <begin position="12"/>
        <end position="35"/>
    </location>
</feature>
<dbReference type="OrthoDB" id="1016457at2"/>
<dbReference type="GO" id="GO:0010043">
    <property type="term" value="P:response to zinc ion"/>
    <property type="evidence" value="ECO:0007669"/>
    <property type="project" value="TreeGrafter"/>
</dbReference>
<feature type="transmembrane region" description="Helical" evidence="7">
    <location>
        <begin position="183"/>
        <end position="207"/>
    </location>
</feature>
<evidence type="ECO:0000256" key="3">
    <source>
        <dbReference type="ARBA" id="ARBA00022692"/>
    </source>
</evidence>
<name>A0A239GVQ9_9ACTN</name>
<evidence type="ECO:0000313" key="9">
    <source>
        <dbReference type="Proteomes" id="UP000198282"/>
    </source>
</evidence>
<dbReference type="Gene3D" id="1.10.3470.10">
    <property type="entry name" value="ABC transporter involved in vitamin B12 uptake, BtuC"/>
    <property type="match status" value="1"/>
</dbReference>
<dbReference type="RefSeq" id="WP_089208263.1">
    <property type="nucleotide sequence ID" value="NZ_FZOD01000014.1"/>
</dbReference>
<feature type="transmembrane region" description="Helical" evidence="7">
    <location>
        <begin position="95"/>
        <end position="115"/>
    </location>
</feature>
<evidence type="ECO:0000256" key="4">
    <source>
        <dbReference type="ARBA" id="ARBA00022989"/>
    </source>
</evidence>
<comment type="subcellular location">
    <subcellularLocation>
        <location evidence="6">Cell membrane</location>
        <topology evidence="6">Multi-pass membrane protein</topology>
    </subcellularLocation>
    <subcellularLocation>
        <location evidence="1">Membrane</location>
        <topology evidence="1">Multi-pass membrane protein</topology>
    </subcellularLocation>
</comment>
<proteinExistence type="inferred from homology"/>
<reference evidence="8 9" key="1">
    <citation type="submission" date="2017-06" db="EMBL/GenBank/DDBJ databases">
        <authorList>
            <person name="Kim H.J."/>
            <person name="Triplett B.A."/>
        </authorList>
    </citation>
    <scope>NUCLEOTIDE SEQUENCE [LARGE SCALE GENOMIC DNA]</scope>
    <source>
        <strain evidence="8 9">CGMCC 4.2132</strain>
    </source>
</reference>
<organism evidence="8 9">
    <name type="scientific">Streptosporangium subroseum</name>
    <dbReference type="NCBI Taxonomy" id="106412"/>
    <lineage>
        <taxon>Bacteria</taxon>
        <taxon>Bacillati</taxon>
        <taxon>Actinomycetota</taxon>
        <taxon>Actinomycetes</taxon>
        <taxon>Streptosporangiales</taxon>
        <taxon>Streptosporangiaceae</taxon>
        <taxon>Streptosporangium</taxon>
    </lineage>
</organism>
<evidence type="ECO:0000256" key="2">
    <source>
        <dbReference type="ARBA" id="ARBA00008034"/>
    </source>
</evidence>
<dbReference type="PANTHER" id="PTHR30477:SF13">
    <property type="entry name" value="IRON TRANSPORT SYSTEM MEMBRANE PROTEIN HI_0360-RELATED"/>
    <property type="match status" value="1"/>
</dbReference>
<dbReference type="SUPFAM" id="SSF81345">
    <property type="entry name" value="ABC transporter involved in vitamin B12 uptake, BtuC"/>
    <property type="match status" value="1"/>
</dbReference>
<feature type="transmembrane region" description="Helical" evidence="7">
    <location>
        <begin position="65"/>
        <end position="83"/>
    </location>
</feature>
<feature type="transmembrane region" description="Helical" evidence="7">
    <location>
        <begin position="219"/>
        <end position="240"/>
    </location>
</feature>
<evidence type="ECO:0000256" key="1">
    <source>
        <dbReference type="ARBA" id="ARBA00004141"/>
    </source>
</evidence>
<dbReference type="EMBL" id="FZOD01000014">
    <property type="protein sequence ID" value="SNS72613.1"/>
    <property type="molecule type" value="Genomic_DNA"/>
</dbReference>
<dbReference type="PANTHER" id="PTHR30477">
    <property type="entry name" value="ABC-TRANSPORTER METAL-BINDING PROTEIN"/>
    <property type="match status" value="1"/>
</dbReference>
<keyword evidence="9" id="KW-1185">Reference proteome</keyword>
<keyword evidence="4 7" id="KW-1133">Transmembrane helix</keyword>